<keyword evidence="5" id="KW-0282">Flagellum</keyword>
<gene>
    <name evidence="4" type="primary">fliW</name>
    <name evidence="5" type="ORF">GRQ65_00030</name>
</gene>
<evidence type="ECO:0000256" key="3">
    <source>
        <dbReference type="ARBA" id="ARBA00022845"/>
    </source>
</evidence>
<dbReference type="EMBL" id="WUEK01000001">
    <property type="protein sequence ID" value="MXG87934.1"/>
    <property type="molecule type" value="Genomic_DNA"/>
</dbReference>
<dbReference type="AlphaFoldDB" id="A0A6L7EZX5"/>
<dbReference type="Gene3D" id="2.30.290.10">
    <property type="entry name" value="BH3618-like"/>
    <property type="match status" value="1"/>
</dbReference>
<comment type="subunit">
    <text evidence="4">Interacts with translational regulator CsrA and flagellin(s).</text>
</comment>
<dbReference type="Proteomes" id="UP000473325">
    <property type="component" value="Unassembled WGS sequence"/>
</dbReference>
<dbReference type="GO" id="GO:0006417">
    <property type="term" value="P:regulation of translation"/>
    <property type="evidence" value="ECO:0007669"/>
    <property type="project" value="UniProtKB-KW"/>
</dbReference>
<evidence type="ECO:0000256" key="4">
    <source>
        <dbReference type="HAMAP-Rule" id="MF_01185"/>
    </source>
</evidence>
<keyword evidence="5" id="KW-0966">Cell projection</keyword>
<dbReference type="PANTHER" id="PTHR39190">
    <property type="entry name" value="FLAGELLAR ASSEMBLY FACTOR FLIW"/>
    <property type="match status" value="1"/>
</dbReference>
<dbReference type="InterPro" id="IPR003775">
    <property type="entry name" value="Flagellar_assembly_factor_FliW"/>
</dbReference>
<keyword evidence="3 4" id="KW-0810">Translation regulation</keyword>
<protein>
    <recommendedName>
        <fullName evidence="4">Flagellar assembly factor FliW</fullName>
    </recommendedName>
</protein>
<dbReference type="GO" id="GO:0005737">
    <property type="term" value="C:cytoplasm"/>
    <property type="evidence" value="ECO:0007669"/>
    <property type="project" value="UniProtKB-SubCell"/>
</dbReference>
<comment type="caution">
    <text evidence="5">The sequence shown here is derived from an EMBL/GenBank/DDBJ whole genome shotgun (WGS) entry which is preliminary data.</text>
</comment>
<evidence type="ECO:0000256" key="1">
    <source>
        <dbReference type="ARBA" id="ARBA00022490"/>
    </source>
</evidence>
<evidence type="ECO:0000313" key="5">
    <source>
        <dbReference type="EMBL" id="MXG87934.1"/>
    </source>
</evidence>
<dbReference type="InterPro" id="IPR024046">
    <property type="entry name" value="Flagellar_assmbl_FliW_dom_sf"/>
</dbReference>
<comment type="function">
    <text evidence="4">Acts as an anti-CsrA protein, binds CsrA and prevents it from repressing translation of its target genes, one of which is flagellin. Binds to flagellin and participates in the assembly of the flagellum.</text>
</comment>
<dbReference type="Pfam" id="PF02623">
    <property type="entry name" value="FliW"/>
    <property type="match status" value="1"/>
</dbReference>
<keyword evidence="1 4" id="KW-0963">Cytoplasm</keyword>
<evidence type="ECO:0000256" key="2">
    <source>
        <dbReference type="ARBA" id="ARBA00022795"/>
    </source>
</evidence>
<name>A0A6L7EZX5_9ACTN</name>
<keyword evidence="2 4" id="KW-1005">Bacterial flagellum biogenesis</keyword>
<dbReference type="GO" id="GO:0044780">
    <property type="term" value="P:bacterial-type flagellum assembly"/>
    <property type="evidence" value="ECO:0007669"/>
    <property type="project" value="UniProtKB-UniRule"/>
</dbReference>
<dbReference type="SUPFAM" id="SSF141457">
    <property type="entry name" value="BH3618-like"/>
    <property type="match status" value="1"/>
</dbReference>
<comment type="subcellular location">
    <subcellularLocation>
        <location evidence="4">Cytoplasm</location>
    </subcellularLocation>
</comment>
<dbReference type="HAMAP" id="MF_01185">
    <property type="entry name" value="FliW"/>
    <property type="match status" value="1"/>
</dbReference>
<dbReference type="RefSeq" id="WP_160873925.1">
    <property type="nucleotide sequence ID" value="NZ_WUEK01000001.1"/>
</dbReference>
<accession>A0A6L7EZX5</accession>
<evidence type="ECO:0000313" key="6">
    <source>
        <dbReference type="Proteomes" id="UP000473325"/>
    </source>
</evidence>
<keyword evidence="4" id="KW-0143">Chaperone</keyword>
<organism evidence="5 6">
    <name type="scientific">Nocardioides flavescens</name>
    <dbReference type="NCBI Taxonomy" id="2691959"/>
    <lineage>
        <taxon>Bacteria</taxon>
        <taxon>Bacillati</taxon>
        <taxon>Actinomycetota</taxon>
        <taxon>Actinomycetes</taxon>
        <taxon>Propionibacteriales</taxon>
        <taxon>Nocardioidaceae</taxon>
        <taxon>Nocardioides</taxon>
    </lineage>
</organism>
<keyword evidence="6" id="KW-1185">Reference proteome</keyword>
<sequence>MVEPRSAESADADVPVIDLVHPMPGFPDDRRFALVDLDGTGQLCSLTSLDHADLRFLVAPPATFFPDYAPEIDDATIADLDIRSADDVMVLLVVNPGSSIVTSTANLRAPVVLNTVNRRACQVVVDDADLSVSTPLVA</sequence>
<dbReference type="PANTHER" id="PTHR39190:SF1">
    <property type="entry name" value="FLAGELLAR ASSEMBLY FACTOR FLIW"/>
    <property type="match status" value="1"/>
</dbReference>
<proteinExistence type="inferred from homology"/>
<keyword evidence="5" id="KW-0969">Cilium</keyword>
<comment type="similarity">
    <text evidence="4">Belongs to the FliW family.</text>
</comment>
<reference evidence="5 6" key="1">
    <citation type="submission" date="2019-12" db="EMBL/GenBank/DDBJ databases">
        <authorList>
            <person name="Kun Z."/>
        </authorList>
    </citation>
    <scope>NUCLEOTIDE SEQUENCE [LARGE SCALE GENOMIC DNA]</scope>
    <source>
        <strain evidence="5 6">YIM 123512</strain>
    </source>
</reference>